<dbReference type="AlphaFoldDB" id="J3KA92"/>
<reference evidence="2" key="2">
    <citation type="journal article" date="2010" name="Genome Res.">
        <title>Population genomic sequencing of Coccidioides fungi reveals recent hybridization and transposon control.</title>
        <authorList>
            <person name="Neafsey D.E."/>
            <person name="Barker B.M."/>
            <person name="Sharpton T.J."/>
            <person name="Stajich J.E."/>
            <person name="Park D.J."/>
            <person name="Whiston E."/>
            <person name="Hung C.-Y."/>
            <person name="McMahan C."/>
            <person name="White J."/>
            <person name="Sykes S."/>
            <person name="Heiman D."/>
            <person name="Young S."/>
            <person name="Zeng Q."/>
            <person name="Abouelleil A."/>
            <person name="Aftuck L."/>
            <person name="Bessette D."/>
            <person name="Brown A."/>
            <person name="FitzGerald M."/>
            <person name="Lui A."/>
            <person name="Macdonald J.P."/>
            <person name="Priest M."/>
            <person name="Orbach M.J."/>
            <person name="Galgiani J.N."/>
            <person name="Kirkland T.N."/>
            <person name="Cole G.T."/>
            <person name="Birren B.W."/>
            <person name="Henn M.R."/>
            <person name="Taylor J.W."/>
            <person name="Rounsley S.D."/>
        </authorList>
    </citation>
    <scope>GENOME REANNOTATION</scope>
    <source>
        <strain evidence="2">RS</strain>
    </source>
</reference>
<evidence type="ECO:0000313" key="1">
    <source>
        <dbReference type="EMBL" id="EAS31916.3"/>
    </source>
</evidence>
<protein>
    <submittedName>
        <fullName evidence="1">Uncharacterized protein</fullName>
    </submittedName>
</protein>
<evidence type="ECO:0000313" key="2">
    <source>
        <dbReference type="Proteomes" id="UP000001261"/>
    </source>
</evidence>
<dbReference type="InParanoid" id="J3KA92"/>
<dbReference type="VEuPathDB" id="FungiDB:CIMG_13150"/>
<dbReference type="GeneID" id="24164777"/>
<dbReference type="KEGG" id="cim:CIMG_13150"/>
<sequence>MDGCGVIGKNVDVMEIQIGQEFIFVAKISYSKPTHARDFLLSGSDFYQQAKLVKTDSSPKLMMVRTVKTEYGSKN</sequence>
<name>J3KA92_COCIM</name>
<proteinExistence type="predicted"/>
<accession>J3KA92</accession>
<reference evidence="2" key="1">
    <citation type="journal article" date="2009" name="Genome Res.">
        <title>Comparative genomic analyses of the human fungal pathogens Coccidioides and their relatives.</title>
        <authorList>
            <person name="Sharpton T.J."/>
            <person name="Stajich J.E."/>
            <person name="Rounsley S.D."/>
            <person name="Gardner M.J."/>
            <person name="Wortman J.R."/>
            <person name="Jordar V.S."/>
            <person name="Maiti R."/>
            <person name="Kodira C.D."/>
            <person name="Neafsey D.E."/>
            <person name="Zeng Q."/>
            <person name="Hung C.-Y."/>
            <person name="McMahan C."/>
            <person name="Muszewska A."/>
            <person name="Grynberg M."/>
            <person name="Mandel M.A."/>
            <person name="Kellner E.M."/>
            <person name="Barker B.M."/>
            <person name="Galgiani J.N."/>
            <person name="Orbach M.J."/>
            <person name="Kirkland T.N."/>
            <person name="Cole G.T."/>
            <person name="Henn M.R."/>
            <person name="Birren B.W."/>
            <person name="Taylor J.W."/>
        </authorList>
    </citation>
    <scope>NUCLEOTIDE SEQUENCE [LARGE SCALE GENOMIC DNA]</scope>
    <source>
        <strain evidence="2">RS</strain>
    </source>
</reference>
<dbReference type="EMBL" id="GG704912">
    <property type="protein sequence ID" value="EAS31916.3"/>
    <property type="molecule type" value="Genomic_DNA"/>
</dbReference>
<dbReference type="ESTHER" id="cocim-j3ka92">
    <property type="family name" value="HOD-cofactorfree-dioxygenase"/>
</dbReference>
<dbReference type="Proteomes" id="UP000001261">
    <property type="component" value="Unassembled WGS sequence"/>
</dbReference>
<organism evidence="1 2">
    <name type="scientific">Coccidioides immitis (strain RS)</name>
    <name type="common">Valley fever fungus</name>
    <dbReference type="NCBI Taxonomy" id="246410"/>
    <lineage>
        <taxon>Eukaryota</taxon>
        <taxon>Fungi</taxon>
        <taxon>Dikarya</taxon>
        <taxon>Ascomycota</taxon>
        <taxon>Pezizomycotina</taxon>
        <taxon>Eurotiomycetes</taxon>
        <taxon>Eurotiomycetidae</taxon>
        <taxon>Onygenales</taxon>
        <taxon>Onygenaceae</taxon>
        <taxon>Coccidioides</taxon>
    </lineage>
</organism>
<dbReference type="RefSeq" id="XP_001243499.2">
    <property type="nucleotide sequence ID" value="XM_001243498.2"/>
</dbReference>
<gene>
    <name evidence="1" type="ORF">CIMG_13150</name>
</gene>
<keyword evidence="2" id="KW-1185">Reference proteome</keyword>